<accession>H3ZJQ5</accession>
<dbReference type="SUPFAM" id="SSF53271">
    <property type="entry name" value="PRTase-like"/>
    <property type="match status" value="1"/>
</dbReference>
<dbReference type="PaxDb" id="523849-OCC_02084"/>
<reference evidence="2 3" key="1">
    <citation type="journal article" date="2012" name="J. Bacteriol.">
        <title>Genome sequence of the model hyperthermophilic archaeon Thermococcus litoralis NS-C.</title>
        <authorList>
            <person name="Gardner A.F."/>
            <person name="Kumar S."/>
            <person name="Perler F.B."/>
        </authorList>
    </citation>
    <scope>NUCLEOTIDE SEQUENCE [LARGE SCALE GENOMIC DNA]</scope>
    <source>
        <strain evidence="3">ATCC 51850 / DSM 5473 / JCM 8560 / NS-C</strain>
    </source>
</reference>
<dbReference type="HOGENOM" id="CLU_1292093_0_0_2"/>
<dbReference type="AlphaFoldDB" id="H3ZJQ5"/>
<organism evidence="2 3">
    <name type="scientific">Thermococcus litoralis (strain ATCC 51850 / DSM 5473 / JCM 8560 / NS-C)</name>
    <dbReference type="NCBI Taxonomy" id="523849"/>
    <lineage>
        <taxon>Archaea</taxon>
        <taxon>Methanobacteriati</taxon>
        <taxon>Methanobacteriota</taxon>
        <taxon>Thermococci</taxon>
        <taxon>Thermococcales</taxon>
        <taxon>Thermococcaceae</taxon>
        <taxon>Thermococcus</taxon>
    </lineage>
</organism>
<keyword evidence="3" id="KW-1185">Reference proteome</keyword>
<dbReference type="RefSeq" id="WP_004066246.1">
    <property type="nucleotide sequence ID" value="NC_022084.1"/>
</dbReference>
<sequence length="213" mass="23494">MSQVIILNDLDLLIFKNKIRDRTLNGEPLQKLLRVLGVLAGAKILSQLFAEDITLITPLSATYTGKTYRSDLTAVIITNKDDYEALGEGLSEVFPISYRGYLDLERIYGKSGFTSKVRGAILPDVPTEVDILIIAKSVLASGCSLIALTKNALAKYNPRITVIIAIFYSKEGLNELIRELPNTYLFVIGDADKLREDGMLVPGVGMIDERLKT</sequence>
<dbReference type="EMBL" id="CP006670">
    <property type="protein sequence ID" value="EHR79818.1"/>
    <property type="molecule type" value="Genomic_DNA"/>
</dbReference>
<evidence type="ECO:0000313" key="3">
    <source>
        <dbReference type="Proteomes" id="UP000015502"/>
    </source>
</evidence>
<evidence type="ECO:0000259" key="1">
    <source>
        <dbReference type="Pfam" id="PF14681"/>
    </source>
</evidence>
<dbReference type="KEGG" id="tlt:OCC_02084"/>
<dbReference type="Pfam" id="PF14681">
    <property type="entry name" value="UPRTase"/>
    <property type="match status" value="1"/>
</dbReference>
<dbReference type="STRING" id="523849.OCC_02084"/>
<protein>
    <recommendedName>
        <fullName evidence="1">Phosphoribosyltransferase domain-containing protein</fullName>
    </recommendedName>
</protein>
<feature type="domain" description="Phosphoribosyltransferase" evidence="1">
    <location>
        <begin position="18"/>
        <end position="210"/>
    </location>
</feature>
<name>H3ZJQ5_THELN</name>
<dbReference type="InterPro" id="IPR029057">
    <property type="entry name" value="PRTase-like"/>
</dbReference>
<dbReference type="GeneID" id="16550618"/>
<dbReference type="InterPro" id="IPR000836">
    <property type="entry name" value="PRTase_dom"/>
</dbReference>
<dbReference type="Proteomes" id="UP000015502">
    <property type="component" value="Chromosome"/>
</dbReference>
<proteinExistence type="predicted"/>
<gene>
    <name evidence="2" type="ORF">OCC_02084</name>
</gene>
<evidence type="ECO:0000313" key="2">
    <source>
        <dbReference type="EMBL" id="EHR79818.1"/>
    </source>
</evidence>
<dbReference type="Gene3D" id="3.40.50.2020">
    <property type="match status" value="1"/>
</dbReference>